<feature type="transmembrane region" description="Helical" evidence="7">
    <location>
        <begin position="230"/>
        <end position="249"/>
    </location>
</feature>
<dbReference type="PANTHER" id="PTHR43009">
    <property type="entry name" value="HOMOGENTISATE SOLANESYLTRANSFERASE, CHLOROPLASTIC"/>
    <property type="match status" value="1"/>
</dbReference>
<dbReference type="Gene3D" id="1.20.120.1780">
    <property type="entry name" value="UbiA prenyltransferase"/>
    <property type="match status" value="1"/>
</dbReference>
<dbReference type="EMBL" id="LHPG02000015">
    <property type="protein sequence ID" value="PRW34028.1"/>
    <property type="molecule type" value="Genomic_DNA"/>
</dbReference>
<feature type="transmembrane region" description="Helical" evidence="7">
    <location>
        <begin position="205"/>
        <end position="224"/>
    </location>
</feature>
<keyword evidence="9" id="KW-1185">Reference proteome</keyword>
<evidence type="ECO:0000256" key="2">
    <source>
        <dbReference type="ARBA" id="ARBA00005985"/>
    </source>
</evidence>
<proteinExistence type="inferred from homology"/>
<evidence type="ECO:0000256" key="6">
    <source>
        <dbReference type="ARBA" id="ARBA00023136"/>
    </source>
</evidence>
<evidence type="ECO:0000256" key="5">
    <source>
        <dbReference type="ARBA" id="ARBA00022989"/>
    </source>
</evidence>
<dbReference type="InterPro" id="IPR044502">
    <property type="entry name" value="AtHST-like"/>
</dbReference>
<feature type="transmembrane region" description="Helical" evidence="7">
    <location>
        <begin position="62"/>
        <end position="88"/>
    </location>
</feature>
<dbReference type="GO" id="GO:0004659">
    <property type="term" value="F:prenyltransferase activity"/>
    <property type="evidence" value="ECO:0007669"/>
    <property type="project" value="InterPro"/>
</dbReference>
<feature type="transmembrane region" description="Helical" evidence="7">
    <location>
        <begin position="265"/>
        <end position="283"/>
    </location>
</feature>
<dbReference type="InterPro" id="IPR000537">
    <property type="entry name" value="UbiA_prenyltransferase"/>
</dbReference>
<evidence type="ECO:0000256" key="7">
    <source>
        <dbReference type="SAM" id="Phobius"/>
    </source>
</evidence>
<dbReference type="Proteomes" id="UP000239899">
    <property type="component" value="Unassembled WGS sequence"/>
</dbReference>
<keyword evidence="6 7" id="KW-0472">Membrane</keyword>
<keyword evidence="5 7" id="KW-1133">Transmembrane helix</keyword>
<comment type="subcellular location">
    <subcellularLocation>
        <location evidence="1">Membrane</location>
        <topology evidence="1">Multi-pass membrane protein</topology>
    </subcellularLocation>
</comment>
<organism evidence="8 9">
    <name type="scientific">Chlorella sorokiniana</name>
    <name type="common">Freshwater green alga</name>
    <dbReference type="NCBI Taxonomy" id="3076"/>
    <lineage>
        <taxon>Eukaryota</taxon>
        <taxon>Viridiplantae</taxon>
        <taxon>Chlorophyta</taxon>
        <taxon>core chlorophytes</taxon>
        <taxon>Trebouxiophyceae</taxon>
        <taxon>Chlorellales</taxon>
        <taxon>Chlorellaceae</taxon>
        <taxon>Chlorella clade</taxon>
        <taxon>Chlorella</taxon>
    </lineage>
</organism>
<dbReference type="Gene3D" id="1.10.357.140">
    <property type="entry name" value="UbiA prenyltransferase"/>
    <property type="match status" value="1"/>
</dbReference>
<protein>
    <submittedName>
        <fullName evidence="8">Homogentisate phytyltransferase chloroplastic isoform A</fullName>
    </submittedName>
</protein>
<evidence type="ECO:0000313" key="9">
    <source>
        <dbReference type="Proteomes" id="UP000239899"/>
    </source>
</evidence>
<dbReference type="Pfam" id="PF01040">
    <property type="entry name" value="UbiA"/>
    <property type="match status" value="1"/>
</dbReference>
<dbReference type="AlphaFoldDB" id="A0A2P6TIA6"/>
<evidence type="ECO:0000256" key="4">
    <source>
        <dbReference type="ARBA" id="ARBA00022692"/>
    </source>
</evidence>
<dbReference type="CDD" id="cd13960">
    <property type="entry name" value="PT_UbiA_HPT1"/>
    <property type="match status" value="1"/>
</dbReference>
<comment type="similarity">
    <text evidence="2">Belongs to the UbiA prenyltransferase family.</text>
</comment>
<reference evidence="8 9" key="1">
    <citation type="journal article" date="2018" name="Plant J.">
        <title>Genome sequences of Chlorella sorokiniana UTEX 1602 and Micractinium conductrix SAG 241.80: implications to maltose excretion by a green alga.</title>
        <authorList>
            <person name="Arriola M.B."/>
            <person name="Velmurugan N."/>
            <person name="Zhang Y."/>
            <person name="Plunkett M.H."/>
            <person name="Hondzo H."/>
            <person name="Barney B.M."/>
        </authorList>
    </citation>
    <scope>NUCLEOTIDE SEQUENCE [LARGE SCALE GENOMIC DNA]</scope>
    <source>
        <strain evidence="9">UTEX 1602</strain>
    </source>
</reference>
<keyword evidence="3" id="KW-0808">Transferase</keyword>
<feature type="transmembrane region" description="Helical" evidence="7">
    <location>
        <begin position="125"/>
        <end position="145"/>
    </location>
</feature>
<dbReference type="PANTHER" id="PTHR43009:SF7">
    <property type="entry name" value="HOMOGENTISATE GERANYLGERANYLTRANSFERASE, CHLOROPLASTIC"/>
    <property type="match status" value="1"/>
</dbReference>
<feature type="transmembrane region" description="Helical" evidence="7">
    <location>
        <begin position="25"/>
        <end position="50"/>
    </location>
</feature>
<feature type="transmembrane region" description="Helical" evidence="7">
    <location>
        <begin position="94"/>
        <end position="113"/>
    </location>
</feature>
<keyword evidence="4 7" id="KW-0812">Transmembrane</keyword>
<evidence type="ECO:0000256" key="1">
    <source>
        <dbReference type="ARBA" id="ARBA00004141"/>
    </source>
</evidence>
<dbReference type="NCBIfam" id="NF009525">
    <property type="entry name" value="PRK12887.1"/>
    <property type="match status" value="1"/>
</dbReference>
<sequence>MLGTAVSVTSVSALALGPGQLGAPALVAFAQAIVAALLMNISIVGINQLYDIEIDRINKPYLPLAAGDFSVATGWALVVATGAASLAIGAASGSLPLLATLGGSLLLGLAYSTDLPLLRWKRSPVLAAACILAVRAVLVQLGFFFHMQLALGSAAPAITRPIAFATAFMLLFSVVIALFKDIPDVAGDSKAGVRTLSVRLGPPRVFWACIAILEAAYAGAILVGLQSNLLWSRVATTVAHLALGTLLLWRARRTDLTSPKEISRCYMFTWGLFYAEYLLLPLFR</sequence>
<comment type="caution">
    <text evidence="8">The sequence shown here is derived from an EMBL/GenBank/DDBJ whole genome shotgun (WGS) entry which is preliminary data.</text>
</comment>
<dbReference type="GO" id="GO:0016020">
    <property type="term" value="C:membrane"/>
    <property type="evidence" value="ECO:0007669"/>
    <property type="project" value="UniProtKB-SubCell"/>
</dbReference>
<gene>
    <name evidence="8" type="ORF">C2E21_7384</name>
</gene>
<evidence type="ECO:0000256" key="3">
    <source>
        <dbReference type="ARBA" id="ARBA00022679"/>
    </source>
</evidence>
<feature type="transmembrane region" description="Helical" evidence="7">
    <location>
        <begin position="157"/>
        <end position="179"/>
    </location>
</feature>
<accession>A0A2P6TIA6</accession>
<dbReference type="InterPro" id="IPR044878">
    <property type="entry name" value="UbiA_sf"/>
</dbReference>
<dbReference type="OrthoDB" id="1502398at2759"/>
<evidence type="ECO:0000313" key="8">
    <source>
        <dbReference type="EMBL" id="PRW34028.1"/>
    </source>
</evidence>
<name>A0A2P6TIA6_CHLSO</name>